<dbReference type="InParanoid" id="A0A1Y5TR19"/>
<evidence type="ECO:0000256" key="7">
    <source>
        <dbReference type="RuleBase" id="RU369079"/>
    </source>
</evidence>
<evidence type="ECO:0000259" key="8">
    <source>
        <dbReference type="Pfam" id="PF06808"/>
    </source>
</evidence>
<gene>
    <name evidence="9" type="primary">siaT_22</name>
    <name evidence="9" type="ORF">OCH7691_03247</name>
</gene>
<feature type="transmembrane region" description="Helical" evidence="7">
    <location>
        <begin position="394"/>
        <end position="419"/>
    </location>
</feature>
<evidence type="ECO:0000256" key="5">
    <source>
        <dbReference type="ARBA" id="ARBA00022989"/>
    </source>
</evidence>
<dbReference type="InterPro" id="IPR010656">
    <property type="entry name" value="DctM"/>
</dbReference>
<evidence type="ECO:0000313" key="10">
    <source>
        <dbReference type="Proteomes" id="UP000193200"/>
    </source>
</evidence>
<comment type="similarity">
    <text evidence="7">Belongs to the TRAP transporter large permease family.</text>
</comment>
<protein>
    <recommendedName>
        <fullName evidence="7">TRAP transporter large permease protein</fullName>
    </recommendedName>
</protein>
<feature type="transmembrane region" description="Helical" evidence="7">
    <location>
        <begin position="213"/>
        <end position="234"/>
    </location>
</feature>
<dbReference type="NCBIfam" id="TIGR00786">
    <property type="entry name" value="dctM"/>
    <property type="match status" value="1"/>
</dbReference>
<feature type="transmembrane region" description="Helical" evidence="7">
    <location>
        <begin position="168"/>
        <end position="192"/>
    </location>
</feature>
<dbReference type="Pfam" id="PF06808">
    <property type="entry name" value="DctM"/>
    <property type="match status" value="1"/>
</dbReference>
<dbReference type="GO" id="GO:0005886">
    <property type="term" value="C:plasma membrane"/>
    <property type="evidence" value="ECO:0007669"/>
    <property type="project" value="UniProtKB-SubCell"/>
</dbReference>
<name>A0A1Y5TR19_9PROT</name>
<dbReference type="AlphaFoldDB" id="A0A1Y5TR19"/>
<dbReference type="EMBL" id="FWFR01000003">
    <property type="protein sequence ID" value="SLN70127.1"/>
    <property type="molecule type" value="Genomic_DNA"/>
</dbReference>
<feature type="transmembrane region" description="Helical" evidence="7">
    <location>
        <begin position="240"/>
        <end position="258"/>
    </location>
</feature>
<reference evidence="9 10" key="1">
    <citation type="submission" date="2017-03" db="EMBL/GenBank/DDBJ databases">
        <authorList>
            <person name="Afonso C.L."/>
            <person name="Miller P.J."/>
            <person name="Scott M.A."/>
            <person name="Spackman E."/>
            <person name="Goraichik I."/>
            <person name="Dimitrov K.M."/>
            <person name="Suarez D.L."/>
            <person name="Swayne D.E."/>
        </authorList>
    </citation>
    <scope>NUCLEOTIDE SEQUENCE [LARGE SCALE GENOMIC DNA]</scope>
    <source>
        <strain evidence="9 10">CECT 7691</strain>
    </source>
</reference>
<accession>A0A1Y5TR19</accession>
<keyword evidence="6 7" id="KW-0472">Membrane</keyword>
<keyword evidence="5 7" id="KW-1133">Transmembrane helix</keyword>
<dbReference type="RefSeq" id="WP_085884610.1">
    <property type="nucleotide sequence ID" value="NZ_FWFR01000003.1"/>
</dbReference>
<dbReference type="Proteomes" id="UP000193200">
    <property type="component" value="Unassembled WGS sequence"/>
</dbReference>
<evidence type="ECO:0000313" key="9">
    <source>
        <dbReference type="EMBL" id="SLN70127.1"/>
    </source>
</evidence>
<dbReference type="GO" id="GO:0022857">
    <property type="term" value="F:transmembrane transporter activity"/>
    <property type="evidence" value="ECO:0007669"/>
    <property type="project" value="UniProtKB-UniRule"/>
</dbReference>
<comment type="subunit">
    <text evidence="7">The complex comprises the extracytoplasmic solute receptor protein and the two transmembrane proteins.</text>
</comment>
<comment type="function">
    <text evidence="7">Part of the tripartite ATP-independent periplasmic (TRAP) transport system.</text>
</comment>
<evidence type="ECO:0000256" key="4">
    <source>
        <dbReference type="ARBA" id="ARBA00022692"/>
    </source>
</evidence>
<keyword evidence="2" id="KW-1003">Cell membrane</keyword>
<feature type="transmembrane region" description="Helical" evidence="7">
    <location>
        <begin position="270"/>
        <end position="294"/>
    </location>
</feature>
<evidence type="ECO:0000256" key="1">
    <source>
        <dbReference type="ARBA" id="ARBA00004429"/>
    </source>
</evidence>
<evidence type="ECO:0000256" key="6">
    <source>
        <dbReference type="ARBA" id="ARBA00023136"/>
    </source>
</evidence>
<sequence length="428" mass="44757">MGWAVVVSMVIFLVSGTAIAYVAGASTVLAYLASDKSRYLAILPQRIFAQLDVFALMAMPLFILTGEIMNRAGITKALIDFSMSVVGRLKGGLGHVNIMTSVFFAGISGSAVADAAALSNTLVPAMEEQGYKRIYAAAVTAASSVIGPIIPPSIILIIYGALMETSVAALFVAGIIPGLLLAFVLFAVNAFYAYRDNHPGGRNADLPPFWPSFVKAAPALALPIIIVGGIIFGVVTPTEAATLSVVTATLVGMLYGGIDRSVIWEALTRTAILSGAIFIILSAVACLGYLAGLLQWPQQLGNLVAAGGFSGLEYLLVMNLIFLIAGMIMDVPVALTLLVPILAPVALQQGIDPVHLGIVLCFNLCIGLITPPLGGCLIVTSTVAKVNYWELARAVLPFALAELVVLGCLVLIPELSLFLPRLAGFVSR</sequence>
<feature type="transmembrane region" description="Helical" evidence="7">
    <location>
        <begin position="314"/>
        <end position="342"/>
    </location>
</feature>
<keyword evidence="7" id="KW-0813">Transport</keyword>
<dbReference type="InterPro" id="IPR004681">
    <property type="entry name" value="TRAP_DctM"/>
</dbReference>
<keyword evidence="10" id="KW-1185">Reference proteome</keyword>
<dbReference type="PIRSF" id="PIRSF006066">
    <property type="entry name" value="HI0050"/>
    <property type="match status" value="1"/>
</dbReference>
<keyword evidence="3 7" id="KW-0997">Cell inner membrane</keyword>
<organism evidence="9 10">
    <name type="scientific">Oceanibacterium hippocampi</name>
    <dbReference type="NCBI Taxonomy" id="745714"/>
    <lineage>
        <taxon>Bacteria</taxon>
        <taxon>Pseudomonadati</taxon>
        <taxon>Pseudomonadota</taxon>
        <taxon>Alphaproteobacteria</taxon>
        <taxon>Sneathiellales</taxon>
        <taxon>Sneathiellaceae</taxon>
        <taxon>Oceanibacterium</taxon>
    </lineage>
</organism>
<proteinExistence type="inferred from homology"/>
<dbReference type="PANTHER" id="PTHR33362">
    <property type="entry name" value="SIALIC ACID TRAP TRANSPORTER PERMEASE PROTEIN SIAT-RELATED"/>
    <property type="match status" value="1"/>
</dbReference>
<dbReference type="PANTHER" id="PTHR33362:SF2">
    <property type="entry name" value="TRAP TRANSPORTER LARGE PERMEASE PROTEIN"/>
    <property type="match status" value="1"/>
</dbReference>
<keyword evidence="4 7" id="KW-0812">Transmembrane</keyword>
<dbReference type="OrthoDB" id="9790209at2"/>
<evidence type="ECO:0000256" key="2">
    <source>
        <dbReference type="ARBA" id="ARBA00022475"/>
    </source>
</evidence>
<feature type="transmembrane region" description="Helical" evidence="7">
    <location>
        <begin position="53"/>
        <end position="74"/>
    </location>
</feature>
<comment type="subcellular location">
    <subcellularLocation>
        <location evidence="1 7">Cell inner membrane</location>
        <topology evidence="1 7">Multi-pass membrane protein</topology>
    </subcellularLocation>
</comment>
<feature type="transmembrane region" description="Helical" evidence="7">
    <location>
        <begin position="94"/>
        <end position="113"/>
    </location>
</feature>
<feature type="transmembrane region" description="Helical" evidence="7">
    <location>
        <begin position="134"/>
        <end position="162"/>
    </location>
</feature>
<feature type="domain" description="TRAP C4-dicarboxylate transport system permease DctM subunit" evidence="8">
    <location>
        <begin position="6"/>
        <end position="414"/>
    </location>
</feature>
<feature type="transmembrane region" description="Helical" evidence="7">
    <location>
        <begin position="6"/>
        <end position="32"/>
    </location>
</feature>
<evidence type="ECO:0000256" key="3">
    <source>
        <dbReference type="ARBA" id="ARBA00022519"/>
    </source>
</evidence>
<feature type="transmembrane region" description="Helical" evidence="7">
    <location>
        <begin position="354"/>
        <end position="374"/>
    </location>
</feature>